<keyword evidence="2" id="KW-0732">Signal</keyword>
<evidence type="ECO:0000313" key="6">
    <source>
        <dbReference type="Proteomes" id="UP000288805"/>
    </source>
</evidence>
<dbReference type="EMBL" id="QGNW01000260">
    <property type="protein sequence ID" value="RVW80859.1"/>
    <property type="molecule type" value="Genomic_DNA"/>
</dbReference>
<dbReference type="InterPro" id="IPR032675">
    <property type="entry name" value="LRR_dom_sf"/>
</dbReference>
<evidence type="ECO:0000313" key="5">
    <source>
        <dbReference type="EMBL" id="RVW80859.1"/>
    </source>
</evidence>
<protein>
    <submittedName>
        <fullName evidence="5">Putative leucine-rich repeat receptor-like serine/threonine-protein kinase</fullName>
    </submittedName>
</protein>
<dbReference type="Proteomes" id="UP000288805">
    <property type="component" value="Unassembled WGS sequence"/>
</dbReference>
<organism evidence="5 6">
    <name type="scientific">Vitis vinifera</name>
    <name type="common">Grape</name>
    <dbReference type="NCBI Taxonomy" id="29760"/>
    <lineage>
        <taxon>Eukaryota</taxon>
        <taxon>Viridiplantae</taxon>
        <taxon>Streptophyta</taxon>
        <taxon>Embryophyta</taxon>
        <taxon>Tracheophyta</taxon>
        <taxon>Spermatophyta</taxon>
        <taxon>Magnoliopsida</taxon>
        <taxon>eudicotyledons</taxon>
        <taxon>Gunneridae</taxon>
        <taxon>Pentapetalae</taxon>
        <taxon>rosids</taxon>
        <taxon>Vitales</taxon>
        <taxon>Vitaceae</taxon>
        <taxon>Viteae</taxon>
        <taxon>Vitis</taxon>
    </lineage>
</organism>
<dbReference type="Gene3D" id="3.80.10.10">
    <property type="entry name" value="Ribonuclease Inhibitor"/>
    <property type="match status" value="1"/>
</dbReference>
<keyword evidence="5" id="KW-0808">Transferase</keyword>
<feature type="domain" description="Leucine-rich repeat-containing N-terminal plant-type" evidence="4">
    <location>
        <begin position="39"/>
        <end position="73"/>
    </location>
</feature>
<reference evidence="5 6" key="1">
    <citation type="journal article" date="2018" name="PLoS Genet.">
        <title>Population sequencing reveals clonal diversity and ancestral inbreeding in the grapevine cultivar Chardonnay.</title>
        <authorList>
            <person name="Roach M.J."/>
            <person name="Johnson D.L."/>
            <person name="Bohlmann J."/>
            <person name="van Vuuren H.J."/>
            <person name="Jones S.J."/>
            <person name="Pretorius I.S."/>
            <person name="Schmidt S.A."/>
            <person name="Borneman A.R."/>
        </authorList>
    </citation>
    <scope>NUCLEOTIDE SEQUENCE [LARGE SCALE GENOMIC DNA]</scope>
    <source>
        <strain evidence="6">cv. Chardonnay</strain>
        <tissue evidence="5">Leaf</tissue>
    </source>
</reference>
<gene>
    <name evidence="5" type="primary">VvCHDp001135_0</name>
    <name evidence="5" type="ORF">CK203_047849</name>
</gene>
<evidence type="ECO:0000259" key="4">
    <source>
        <dbReference type="Pfam" id="PF08263"/>
    </source>
</evidence>
<evidence type="ECO:0000256" key="2">
    <source>
        <dbReference type="ARBA" id="ARBA00022729"/>
    </source>
</evidence>
<keyword evidence="5" id="KW-0675">Receptor</keyword>
<accession>A0A438H901</accession>
<dbReference type="GO" id="GO:0016301">
    <property type="term" value="F:kinase activity"/>
    <property type="evidence" value="ECO:0007669"/>
    <property type="project" value="UniProtKB-KW"/>
</dbReference>
<name>A0A438H901_VITVI</name>
<keyword evidence="1" id="KW-0433">Leucine-rich repeat</keyword>
<evidence type="ECO:0000256" key="3">
    <source>
        <dbReference type="ARBA" id="ARBA00022737"/>
    </source>
</evidence>
<dbReference type="InterPro" id="IPR013210">
    <property type="entry name" value="LRR_N_plant-typ"/>
</dbReference>
<dbReference type="PANTHER" id="PTHR47988">
    <property type="entry name" value="SOMATIC EMBRYOGENESIS RECEPTOR KINASE 1"/>
    <property type="match status" value="1"/>
</dbReference>
<sequence length="112" mass="12648">MVNEPNFGGIWEEADAIVSAIQETFEDWKMDFPAKEIFTALRAVKKRLIDPMKNIRNWGKGDPCTSKWKGIVCKDKNTTDGYLHVNALLLLKMNLSGTLAPELGQLSHLEIM</sequence>
<proteinExistence type="predicted"/>
<evidence type="ECO:0000256" key="1">
    <source>
        <dbReference type="ARBA" id="ARBA00022614"/>
    </source>
</evidence>
<keyword evidence="3" id="KW-0677">Repeat</keyword>
<dbReference type="AlphaFoldDB" id="A0A438H901"/>
<dbReference type="Pfam" id="PF08263">
    <property type="entry name" value="LRRNT_2"/>
    <property type="match status" value="1"/>
</dbReference>
<comment type="caution">
    <text evidence="5">The sequence shown here is derived from an EMBL/GenBank/DDBJ whole genome shotgun (WGS) entry which is preliminary data.</text>
</comment>
<keyword evidence="5" id="KW-0418">Kinase</keyword>